<proteinExistence type="predicted"/>
<dbReference type="RefSeq" id="WP_054520498.1">
    <property type="nucleotide sequence ID" value="NZ_LGKO01000002.1"/>
</dbReference>
<dbReference type="STRING" id="869279.SE15_02400"/>
<dbReference type="Proteomes" id="UP000050544">
    <property type="component" value="Unassembled WGS sequence"/>
</dbReference>
<evidence type="ECO:0000313" key="1">
    <source>
        <dbReference type="EMBL" id="KPL84056.1"/>
    </source>
</evidence>
<reference evidence="1 2" key="1">
    <citation type="submission" date="2015-07" db="EMBL/GenBank/DDBJ databases">
        <title>Whole genome sequence of Thermanaerothrix daxensis DSM 23592.</title>
        <authorList>
            <person name="Hemp J."/>
            <person name="Ward L.M."/>
            <person name="Pace L.A."/>
            <person name="Fischer W.W."/>
        </authorList>
    </citation>
    <scope>NUCLEOTIDE SEQUENCE [LARGE SCALE GENOMIC DNA]</scope>
    <source>
        <strain evidence="1 2">GNS-1</strain>
    </source>
</reference>
<organism evidence="1 2">
    <name type="scientific">Thermanaerothrix daxensis</name>
    <dbReference type="NCBI Taxonomy" id="869279"/>
    <lineage>
        <taxon>Bacteria</taxon>
        <taxon>Bacillati</taxon>
        <taxon>Chloroflexota</taxon>
        <taxon>Anaerolineae</taxon>
        <taxon>Anaerolineales</taxon>
        <taxon>Anaerolineaceae</taxon>
        <taxon>Thermanaerothrix</taxon>
    </lineage>
</organism>
<dbReference type="EMBL" id="LGKO01000002">
    <property type="protein sequence ID" value="KPL84056.1"/>
    <property type="molecule type" value="Genomic_DNA"/>
</dbReference>
<gene>
    <name evidence="1" type="ORF">SE15_02400</name>
</gene>
<dbReference type="AlphaFoldDB" id="A0A0P6Y4V8"/>
<accession>A0A0P6Y4V8</accession>
<keyword evidence="2" id="KW-1185">Reference proteome</keyword>
<protein>
    <submittedName>
        <fullName evidence="1">Uncharacterized protein</fullName>
    </submittedName>
</protein>
<sequence length="189" mass="22015">MNALEKDWVFLQAAVPELEDYLLSPVLFWPLNLRTGYPIPEDLTRLTLGNLLLTQARLKAFPWPEAQQVTLSNLTREIQQVRERWRANWQKKATQEIPSRLNLWKHAVEEILEAPTNLSPSTWAYQVRHRAILHFLFGEVPANATPYTEALAALDQRLRSARPLNGFLWEAEIQVAFPPETFWFLYVLP</sequence>
<comment type="caution">
    <text evidence="1">The sequence shown here is derived from an EMBL/GenBank/DDBJ whole genome shotgun (WGS) entry which is preliminary data.</text>
</comment>
<dbReference type="OrthoDB" id="164313at2"/>
<evidence type="ECO:0000313" key="2">
    <source>
        <dbReference type="Proteomes" id="UP000050544"/>
    </source>
</evidence>
<name>A0A0P6Y4V8_9CHLR</name>